<dbReference type="PANTHER" id="PTHR21860">
    <property type="entry name" value="TRANSCRIPTION INITIATION FACTOR IIIC TFIIIC , POLYPEPTIDE 6-RELATED"/>
    <property type="match status" value="1"/>
</dbReference>
<dbReference type="GO" id="GO:0000127">
    <property type="term" value="C:transcription factor TFIIIC complex"/>
    <property type="evidence" value="ECO:0000318"/>
    <property type="project" value="GO_Central"/>
</dbReference>
<dbReference type="GeneID" id="110798079"/>
<proteinExistence type="predicted"/>
<keyword evidence="3" id="KW-1185">Reference proteome</keyword>
<gene>
    <name evidence="4" type="primary">LOC110798079</name>
</gene>
<dbReference type="PANTHER" id="PTHR21860:SF2">
    <property type="entry name" value="GENERAL TRANSCRIPTION FACTOR 3C POLYPEPTIDE 6"/>
    <property type="match status" value="1"/>
</dbReference>
<dbReference type="Gene3D" id="2.60.40.4370">
    <property type="match status" value="1"/>
</dbReference>
<name>A0A9R0K5X4_SPIOL</name>
<protein>
    <submittedName>
        <fullName evidence="4">Uncharacterized protein isoform X1</fullName>
    </submittedName>
</protein>
<dbReference type="InterPro" id="IPR019481">
    <property type="entry name" value="TFIIIC_triple_barrel"/>
</dbReference>
<feature type="region of interest" description="Disordered" evidence="1">
    <location>
        <begin position="85"/>
        <end position="113"/>
    </location>
</feature>
<reference evidence="3" key="1">
    <citation type="journal article" date="2021" name="Nat. Commun.">
        <title>Genomic analyses provide insights into spinach domestication and the genetic basis of agronomic traits.</title>
        <authorList>
            <person name="Cai X."/>
            <person name="Sun X."/>
            <person name="Xu C."/>
            <person name="Sun H."/>
            <person name="Wang X."/>
            <person name="Ge C."/>
            <person name="Zhang Z."/>
            <person name="Wang Q."/>
            <person name="Fei Z."/>
            <person name="Jiao C."/>
            <person name="Wang Q."/>
        </authorList>
    </citation>
    <scope>NUCLEOTIDE SEQUENCE [LARGE SCALE GENOMIC DNA]</scope>
    <source>
        <strain evidence="3">cv. Varoflay</strain>
    </source>
</reference>
<dbReference type="KEGG" id="soe:110798079"/>
<dbReference type="Proteomes" id="UP000813463">
    <property type="component" value="Chromosome 5"/>
</dbReference>
<dbReference type="AlphaFoldDB" id="A0A9R0K5X4"/>
<organism evidence="3 4">
    <name type="scientific">Spinacia oleracea</name>
    <name type="common">Spinach</name>
    <dbReference type="NCBI Taxonomy" id="3562"/>
    <lineage>
        <taxon>Eukaryota</taxon>
        <taxon>Viridiplantae</taxon>
        <taxon>Streptophyta</taxon>
        <taxon>Embryophyta</taxon>
        <taxon>Tracheophyta</taxon>
        <taxon>Spermatophyta</taxon>
        <taxon>Magnoliopsida</taxon>
        <taxon>eudicotyledons</taxon>
        <taxon>Gunneridae</taxon>
        <taxon>Pentapetalae</taxon>
        <taxon>Caryophyllales</taxon>
        <taxon>Chenopodiaceae</taxon>
        <taxon>Chenopodioideae</taxon>
        <taxon>Anserineae</taxon>
        <taxon>Spinacia</taxon>
    </lineage>
</organism>
<accession>A0A9R0K5X4</accession>
<reference evidence="4" key="2">
    <citation type="submission" date="2025-08" db="UniProtKB">
        <authorList>
            <consortium name="RefSeq"/>
        </authorList>
    </citation>
    <scope>IDENTIFICATION</scope>
    <source>
        <tissue evidence="4">Leaf</tissue>
    </source>
</reference>
<dbReference type="GO" id="GO:0006383">
    <property type="term" value="P:transcription by RNA polymerase III"/>
    <property type="evidence" value="ECO:0000318"/>
    <property type="project" value="GO_Central"/>
</dbReference>
<dbReference type="RefSeq" id="XP_021858908.1">
    <property type="nucleotide sequence ID" value="XM_022003216.2"/>
</dbReference>
<feature type="domain" description="Transcription factor TFIIIC triple barrel" evidence="2">
    <location>
        <begin position="13"/>
        <end position="99"/>
    </location>
</feature>
<evidence type="ECO:0000313" key="4">
    <source>
        <dbReference type="RefSeq" id="XP_021858908.1"/>
    </source>
</evidence>
<evidence type="ECO:0000259" key="2">
    <source>
        <dbReference type="Pfam" id="PF10419"/>
    </source>
</evidence>
<sequence length="147" mass="16171">MEIDKTSFDHIMEEYILLDLDAVYGQVAIPPDEAFILSKLDTMNPVLTIGNNLKLIGEYEETIGTCLIFSEKVLNVILAEKALSSHEETGSTEANNSKNDGIVDPNTGSSKHIRPVTSLHKILKFRLLSEVDGLGSTEKPPDPTMEN</sequence>
<dbReference type="InterPro" id="IPR042771">
    <property type="entry name" value="GTF3C6-like"/>
</dbReference>
<dbReference type="Pfam" id="PF10419">
    <property type="entry name" value="TFIIIC_sub6"/>
    <property type="match status" value="1"/>
</dbReference>
<dbReference type="OrthoDB" id="1877767at2759"/>
<evidence type="ECO:0000313" key="3">
    <source>
        <dbReference type="Proteomes" id="UP000813463"/>
    </source>
</evidence>
<evidence type="ECO:0000256" key="1">
    <source>
        <dbReference type="SAM" id="MobiDB-lite"/>
    </source>
</evidence>